<evidence type="ECO:0000259" key="5">
    <source>
        <dbReference type="Pfam" id="PF00151"/>
    </source>
</evidence>
<dbReference type="PANTHER" id="PTHR11610:SF185">
    <property type="entry name" value="LD47264P"/>
    <property type="match status" value="1"/>
</dbReference>
<reference evidence="6" key="1">
    <citation type="submission" date="2022-03" db="EMBL/GenBank/DDBJ databases">
        <authorList>
            <person name="Sayadi A."/>
        </authorList>
    </citation>
    <scope>NUCLEOTIDE SEQUENCE</scope>
</reference>
<comment type="caution">
    <text evidence="6">The sequence shown here is derived from an EMBL/GenBank/DDBJ whole genome shotgun (WGS) entry which is preliminary data.</text>
</comment>
<dbReference type="GO" id="GO:0016042">
    <property type="term" value="P:lipid catabolic process"/>
    <property type="evidence" value="ECO:0007669"/>
    <property type="project" value="TreeGrafter"/>
</dbReference>
<dbReference type="Pfam" id="PF00151">
    <property type="entry name" value="Lipase"/>
    <property type="match status" value="1"/>
</dbReference>
<evidence type="ECO:0000256" key="2">
    <source>
        <dbReference type="ARBA" id="ARBA00010701"/>
    </source>
</evidence>
<keyword evidence="3" id="KW-0964">Secreted</keyword>
<dbReference type="GO" id="GO:0016298">
    <property type="term" value="F:lipase activity"/>
    <property type="evidence" value="ECO:0007669"/>
    <property type="project" value="InterPro"/>
</dbReference>
<dbReference type="InterPro" id="IPR029058">
    <property type="entry name" value="AB_hydrolase_fold"/>
</dbReference>
<feature type="domain" description="Lipase" evidence="5">
    <location>
        <begin position="41"/>
        <end position="391"/>
    </location>
</feature>
<dbReference type="AlphaFoldDB" id="A0A9P0KY07"/>
<sequence>MKFECFVIVLSIYLLEKLIDKVKSLNLDLSGDDNSGYFNKCFEELGCVEADSRWFDKKLRPVNMEPADRHVIKTDFLLVKEDKRDHLDEDYEGLLYTSVTADMKSLKSSGFKKSSDLMLLIHDFTSNGYTGSINFHIPGEALRQLVNLARVVFGQSEDYNVISVDWQRGAEPPYDQAIANARVVALEVIFLLKELKENFNYTLDNVHIVGHGVGAHIAGYVGATYNDIRKITGLDPSGPRFDGMPDIVKLSPTNAKYVEVIHTDSYNGRSQGTKELLGHSDFFINNADAQPGCSENNTFGDVILVDRNQLSHGEVLPGCSHKRSFKYFIESLMHGSCSFIGIKCNNYEDFSNGKCTSCEENDSCRTFGAKSYPHSIQKTVFYLDTADDTPFCMFLVKISVSVKTEKERDGYFEFILVDESGDITEAVPSYKKEYKTIKGDSKNTFLYFAHPPQLGRIKEAKVKWNEKKKIYCFLYCDQHINVERVEIEPVQQGKHKGEVSILCPPPEGSKIENGAYKSFSICSSTFGQNLTSTGSHHKNKSVTCAVVKPAKKHNTIHISTTPKPSKP</sequence>
<evidence type="ECO:0000256" key="4">
    <source>
        <dbReference type="RuleBase" id="RU004262"/>
    </source>
</evidence>
<organism evidence="6 7">
    <name type="scientific">Acanthoscelides obtectus</name>
    <name type="common">Bean weevil</name>
    <name type="synonym">Bruchus obtectus</name>
    <dbReference type="NCBI Taxonomy" id="200917"/>
    <lineage>
        <taxon>Eukaryota</taxon>
        <taxon>Metazoa</taxon>
        <taxon>Ecdysozoa</taxon>
        <taxon>Arthropoda</taxon>
        <taxon>Hexapoda</taxon>
        <taxon>Insecta</taxon>
        <taxon>Pterygota</taxon>
        <taxon>Neoptera</taxon>
        <taxon>Endopterygota</taxon>
        <taxon>Coleoptera</taxon>
        <taxon>Polyphaga</taxon>
        <taxon>Cucujiformia</taxon>
        <taxon>Chrysomeloidea</taxon>
        <taxon>Chrysomelidae</taxon>
        <taxon>Bruchinae</taxon>
        <taxon>Bruchini</taxon>
        <taxon>Acanthoscelides</taxon>
    </lineage>
</organism>
<dbReference type="InterPro" id="IPR000734">
    <property type="entry name" value="TAG_lipase"/>
</dbReference>
<dbReference type="SUPFAM" id="SSF53474">
    <property type="entry name" value="alpha/beta-Hydrolases"/>
    <property type="match status" value="1"/>
</dbReference>
<dbReference type="PRINTS" id="PR00821">
    <property type="entry name" value="TAGLIPASE"/>
</dbReference>
<dbReference type="InterPro" id="IPR013818">
    <property type="entry name" value="Lipase"/>
</dbReference>
<dbReference type="OrthoDB" id="199913at2759"/>
<comment type="similarity">
    <text evidence="2 4">Belongs to the AB hydrolase superfamily. Lipase family.</text>
</comment>
<evidence type="ECO:0000313" key="7">
    <source>
        <dbReference type="Proteomes" id="UP001152888"/>
    </source>
</evidence>
<dbReference type="Proteomes" id="UP001152888">
    <property type="component" value="Unassembled WGS sequence"/>
</dbReference>
<keyword evidence="7" id="KW-1185">Reference proteome</keyword>
<gene>
    <name evidence="6" type="ORF">ACAOBT_LOCUS15899</name>
</gene>
<name>A0A9P0KY07_ACAOB</name>
<dbReference type="PANTHER" id="PTHR11610">
    <property type="entry name" value="LIPASE"/>
    <property type="match status" value="1"/>
</dbReference>
<evidence type="ECO:0000256" key="1">
    <source>
        <dbReference type="ARBA" id="ARBA00004613"/>
    </source>
</evidence>
<comment type="subcellular location">
    <subcellularLocation>
        <location evidence="1">Secreted</location>
    </subcellularLocation>
</comment>
<dbReference type="GO" id="GO:0005615">
    <property type="term" value="C:extracellular space"/>
    <property type="evidence" value="ECO:0007669"/>
    <property type="project" value="TreeGrafter"/>
</dbReference>
<protein>
    <recommendedName>
        <fullName evidence="5">Lipase domain-containing protein</fullName>
    </recommendedName>
</protein>
<dbReference type="Gene3D" id="3.40.50.1820">
    <property type="entry name" value="alpha/beta hydrolase"/>
    <property type="match status" value="1"/>
</dbReference>
<dbReference type="EMBL" id="CAKOFQ010006951">
    <property type="protein sequence ID" value="CAH1984088.1"/>
    <property type="molecule type" value="Genomic_DNA"/>
</dbReference>
<proteinExistence type="inferred from homology"/>
<evidence type="ECO:0000256" key="3">
    <source>
        <dbReference type="ARBA" id="ARBA00022525"/>
    </source>
</evidence>
<accession>A0A9P0KY07</accession>
<evidence type="ECO:0000313" key="6">
    <source>
        <dbReference type="EMBL" id="CAH1984088.1"/>
    </source>
</evidence>